<keyword evidence="5" id="KW-1185">Reference proteome</keyword>
<gene>
    <name evidence="4" type="ORF">THIOM_000170</name>
</gene>
<organism evidence="4 5">
    <name type="scientific">Candidatus Thiomargarita nelsonii</name>
    <dbReference type="NCBI Taxonomy" id="1003181"/>
    <lineage>
        <taxon>Bacteria</taxon>
        <taxon>Pseudomonadati</taxon>
        <taxon>Pseudomonadota</taxon>
        <taxon>Gammaproteobacteria</taxon>
        <taxon>Thiotrichales</taxon>
        <taxon>Thiotrichaceae</taxon>
        <taxon>Thiomargarita</taxon>
    </lineage>
</organism>
<accession>A0A176S7C9</accession>
<dbReference type="PANTHER" id="PTHR43840:SF15">
    <property type="entry name" value="MITOCHONDRIAL METAL TRANSPORTER 1-RELATED"/>
    <property type="match status" value="1"/>
</dbReference>
<dbReference type="SUPFAM" id="SSF160240">
    <property type="entry name" value="Cation efflux protein cytoplasmic domain-like"/>
    <property type="match status" value="1"/>
</dbReference>
<evidence type="ECO:0000256" key="2">
    <source>
        <dbReference type="SAM" id="Phobius"/>
    </source>
</evidence>
<dbReference type="AlphaFoldDB" id="A0A176S7C9"/>
<keyword evidence="2" id="KW-1133">Transmembrane helix</keyword>
<reference evidence="4 5" key="1">
    <citation type="submission" date="2016-05" db="EMBL/GenBank/DDBJ databases">
        <title>Single-cell genome of chain-forming Candidatus Thiomargarita nelsonii and comparison to other large sulfur-oxidizing bacteria.</title>
        <authorList>
            <person name="Winkel M."/>
            <person name="Salman V."/>
            <person name="Woyke T."/>
            <person name="Schulz-Vogt H."/>
            <person name="Richter M."/>
            <person name="Flood B."/>
            <person name="Bailey J."/>
            <person name="Amann R."/>
            <person name="Mussmann M."/>
        </authorList>
    </citation>
    <scope>NUCLEOTIDE SEQUENCE [LARGE SCALE GENOMIC DNA]</scope>
    <source>
        <strain evidence="4 5">THI036</strain>
    </source>
</reference>
<keyword evidence="1" id="KW-0813">Transport</keyword>
<protein>
    <submittedName>
        <fullName evidence="4">Cation diffusion facilitator family transporter</fullName>
    </submittedName>
</protein>
<evidence type="ECO:0000259" key="3">
    <source>
        <dbReference type="Pfam" id="PF16916"/>
    </source>
</evidence>
<dbReference type="Pfam" id="PF16916">
    <property type="entry name" value="ZT_dimer"/>
    <property type="match status" value="1"/>
</dbReference>
<evidence type="ECO:0000313" key="4">
    <source>
        <dbReference type="EMBL" id="OAD23983.1"/>
    </source>
</evidence>
<dbReference type="GO" id="GO:0008324">
    <property type="term" value="F:monoatomic cation transmembrane transporter activity"/>
    <property type="evidence" value="ECO:0007669"/>
    <property type="project" value="TreeGrafter"/>
</dbReference>
<dbReference type="InterPro" id="IPR036837">
    <property type="entry name" value="Cation_efflux_CTD_sf"/>
</dbReference>
<evidence type="ECO:0000256" key="1">
    <source>
        <dbReference type="ARBA" id="ARBA00022448"/>
    </source>
</evidence>
<dbReference type="GO" id="GO:0016020">
    <property type="term" value="C:membrane"/>
    <property type="evidence" value="ECO:0007669"/>
    <property type="project" value="TreeGrafter"/>
</dbReference>
<dbReference type="PATRIC" id="fig|1003181.4.peg.263"/>
<dbReference type="PANTHER" id="PTHR43840">
    <property type="entry name" value="MITOCHONDRIAL METAL TRANSPORTER 1-RELATED"/>
    <property type="match status" value="1"/>
</dbReference>
<keyword evidence="2" id="KW-0472">Membrane</keyword>
<dbReference type="EMBL" id="LUTY01000066">
    <property type="protein sequence ID" value="OAD23983.1"/>
    <property type="molecule type" value="Genomic_DNA"/>
</dbReference>
<dbReference type="InterPro" id="IPR027470">
    <property type="entry name" value="Cation_efflux_CTD"/>
</dbReference>
<proteinExistence type="predicted"/>
<keyword evidence="2" id="KW-0812">Transmembrane</keyword>
<evidence type="ECO:0000313" key="5">
    <source>
        <dbReference type="Proteomes" id="UP000076962"/>
    </source>
</evidence>
<dbReference type="Gene3D" id="3.30.70.1350">
    <property type="entry name" value="Cation efflux protein, cytoplasmic domain"/>
    <property type="match status" value="1"/>
</dbReference>
<feature type="domain" description="Cation efflux protein cytoplasmic" evidence="3">
    <location>
        <begin position="44"/>
        <end position="121"/>
    </location>
</feature>
<dbReference type="Proteomes" id="UP000076962">
    <property type="component" value="Unassembled WGS sequence"/>
</dbReference>
<comment type="caution">
    <text evidence="4">The sequence shown here is derived from an EMBL/GenBank/DDBJ whole genome shotgun (WGS) entry which is preliminary data.</text>
</comment>
<sequence>MAGSIAGLSGLDALAAIGVSLMIAHIAWSLGRDGIKDLVDTGLDKNQLIEIKNIIKSVDGVHMLHDLRTRKMGANALVDVHILVDSRLSVSEGHQIGEMVRSRLTNKIEEIAEVLVHIDPENDEKSQPNLNLPLRQEVIARLPQCLEATHAIEQITLHYLSGKLTVEVYLPLKIVDNIEQAQELSQGFADLAAEEPDIHAINVYYR</sequence>
<feature type="transmembrane region" description="Helical" evidence="2">
    <location>
        <begin position="6"/>
        <end position="28"/>
    </location>
</feature>
<name>A0A176S7C9_9GAMM</name>
<dbReference type="InterPro" id="IPR050291">
    <property type="entry name" value="CDF_Transporter"/>
</dbReference>